<dbReference type="Pfam" id="PF03105">
    <property type="entry name" value="SPX"/>
    <property type="match status" value="1"/>
</dbReference>
<feature type="domain" description="RING-type" evidence="3">
    <location>
        <begin position="395"/>
        <end position="435"/>
    </location>
</feature>
<feature type="domain" description="SPX" evidence="4">
    <location>
        <begin position="1"/>
        <end position="348"/>
    </location>
</feature>
<feature type="region of interest" description="Disordered" evidence="2">
    <location>
        <begin position="141"/>
        <end position="169"/>
    </location>
</feature>
<evidence type="ECO:0000256" key="1">
    <source>
        <dbReference type="PROSITE-ProRule" id="PRU00175"/>
    </source>
</evidence>
<protein>
    <recommendedName>
        <fullName evidence="7">SPX-domain-containing protein</fullName>
    </recommendedName>
</protein>
<evidence type="ECO:0008006" key="7">
    <source>
        <dbReference type="Google" id="ProtNLM"/>
    </source>
</evidence>
<dbReference type="PANTHER" id="PTHR23327:SF51">
    <property type="entry name" value="TRANSCRIPTIONAL REGULATOR OF YEAST FORM ADHERENCE 3"/>
    <property type="match status" value="1"/>
</dbReference>
<dbReference type="Proteomes" id="UP000504637">
    <property type="component" value="Unplaced"/>
</dbReference>
<evidence type="ECO:0000313" key="5">
    <source>
        <dbReference type="Proteomes" id="UP000504637"/>
    </source>
</evidence>
<keyword evidence="1" id="KW-0862">Zinc</keyword>
<gene>
    <name evidence="6" type="ORF">K489DRAFT_379027</name>
</gene>
<dbReference type="InterPro" id="IPR004331">
    <property type="entry name" value="SPX_dom"/>
</dbReference>
<feature type="compositionally biased region" description="Polar residues" evidence="2">
    <location>
        <begin position="142"/>
        <end position="153"/>
    </location>
</feature>
<sequence>MKFGHEYKVALRDEGFPQEWVESAIDYKHLKKVIKMVHDELQGLGLDAATLDRLRELVKAQADPPVAARRPSLPAGEFYSASQPELATITEEFIPQLRILVDNKTGTPLDVSLAAETKASLRRLVRHEMVLAGRREHLGNTIHVSPNNQSGNAPEQHDADDGELDEQTQESLDARWIQVPLASARDFFDALEPSFVQLDTIRATETRVLEEEILDLGDAVTNVVQPVRAGYETKRDISYRDLYFWREMFRLYIEKPIFYKSTEKSRGALTFAEAKENLVEYDTKLRETGLLAKMKTPQAKVAAQQFLDLNLHILKTMQFQEMNARAMTKILKKFDKQTHLGGNTFIKALGNQYPALISNRKSSAGGFSDSIAHDLQAEIGSKVLAIVPQLDDWVCPVCYGMAWRPVNLGCCRSVFCIRCIIKLQREKMKKCPMCNAEKVMKADGRNIDFATMEFLETFFPLEVKRRQKENEREQLVSDYGEEFVRRDCVIM</sequence>
<dbReference type="AlphaFoldDB" id="A0A6J3M9A3"/>
<reference evidence="6" key="3">
    <citation type="submission" date="2025-08" db="UniProtKB">
        <authorList>
            <consortium name="RefSeq"/>
        </authorList>
    </citation>
    <scope>IDENTIFICATION</scope>
    <source>
        <strain evidence="6">CBS 342.82</strain>
    </source>
</reference>
<evidence type="ECO:0000259" key="4">
    <source>
        <dbReference type="PROSITE" id="PS51382"/>
    </source>
</evidence>
<dbReference type="InterPro" id="IPR001841">
    <property type="entry name" value="Znf_RING"/>
</dbReference>
<accession>A0A6J3M9A3</accession>
<organism evidence="6">
    <name type="scientific">Dissoconium aciculare CBS 342.82</name>
    <dbReference type="NCBI Taxonomy" id="1314786"/>
    <lineage>
        <taxon>Eukaryota</taxon>
        <taxon>Fungi</taxon>
        <taxon>Dikarya</taxon>
        <taxon>Ascomycota</taxon>
        <taxon>Pezizomycotina</taxon>
        <taxon>Dothideomycetes</taxon>
        <taxon>Dothideomycetidae</taxon>
        <taxon>Mycosphaerellales</taxon>
        <taxon>Dissoconiaceae</taxon>
        <taxon>Dissoconium</taxon>
    </lineage>
</organism>
<keyword evidence="1" id="KW-0479">Metal-binding</keyword>
<dbReference type="PROSITE" id="PS51382">
    <property type="entry name" value="SPX"/>
    <property type="match status" value="1"/>
</dbReference>
<dbReference type="RefSeq" id="XP_033461631.1">
    <property type="nucleotide sequence ID" value="XM_033604551.1"/>
</dbReference>
<dbReference type="OrthoDB" id="5588846at2759"/>
<name>A0A6J3M9A3_9PEZI</name>
<dbReference type="InterPro" id="IPR013083">
    <property type="entry name" value="Znf_RING/FYVE/PHD"/>
</dbReference>
<dbReference type="SMART" id="SM00184">
    <property type="entry name" value="RING"/>
    <property type="match status" value="1"/>
</dbReference>
<evidence type="ECO:0000256" key="2">
    <source>
        <dbReference type="SAM" id="MobiDB-lite"/>
    </source>
</evidence>
<dbReference type="GO" id="GO:0008270">
    <property type="term" value="F:zinc ion binding"/>
    <property type="evidence" value="ECO:0007669"/>
    <property type="project" value="UniProtKB-KW"/>
</dbReference>
<keyword evidence="5" id="KW-1185">Reference proteome</keyword>
<dbReference type="Gene3D" id="3.30.40.10">
    <property type="entry name" value="Zinc/RING finger domain, C3HC4 (zinc finger)"/>
    <property type="match status" value="1"/>
</dbReference>
<dbReference type="PANTHER" id="PTHR23327">
    <property type="entry name" value="RING FINGER PROTEIN 127"/>
    <property type="match status" value="1"/>
</dbReference>
<dbReference type="GeneID" id="54362351"/>
<evidence type="ECO:0000313" key="6">
    <source>
        <dbReference type="RefSeq" id="XP_033461631.1"/>
    </source>
</evidence>
<dbReference type="PROSITE" id="PS50089">
    <property type="entry name" value="ZF_RING_2"/>
    <property type="match status" value="1"/>
</dbReference>
<keyword evidence="1" id="KW-0863">Zinc-finger</keyword>
<evidence type="ECO:0000259" key="3">
    <source>
        <dbReference type="PROSITE" id="PS50089"/>
    </source>
</evidence>
<reference evidence="6" key="1">
    <citation type="submission" date="2020-01" db="EMBL/GenBank/DDBJ databases">
        <authorList>
            <consortium name="DOE Joint Genome Institute"/>
            <person name="Haridas S."/>
            <person name="Albert R."/>
            <person name="Binder M."/>
            <person name="Bloem J."/>
            <person name="Labutti K."/>
            <person name="Salamov A."/>
            <person name="Andreopoulos B."/>
            <person name="Baker S.E."/>
            <person name="Barry K."/>
            <person name="Bills G."/>
            <person name="Bluhm B.H."/>
            <person name="Cannon C."/>
            <person name="Castanera R."/>
            <person name="Culley D.E."/>
            <person name="Daum C."/>
            <person name="Ezra D."/>
            <person name="Gonzalez J.B."/>
            <person name="Henrissat B."/>
            <person name="Kuo A."/>
            <person name="Liang C."/>
            <person name="Lipzen A."/>
            <person name="Lutzoni F."/>
            <person name="Magnuson J."/>
            <person name="Mondo S."/>
            <person name="Nolan M."/>
            <person name="Ohm R."/>
            <person name="Pangilinan J."/>
            <person name="Park H.-J."/>
            <person name="Ramirez L."/>
            <person name="Alfaro M."/>
            <person name="Sun H."/>
            <person name="Tritt A."/>
            <person name="Yoshinaga Y."/>
            <person name="Zwiers L.-H."/>
            <person name="Turgeon B.G."/>
            <person name="Goodwin S.B."/>
            <person name="Spatafora J.W."/>
            <person name="Crous P.W."/>
            <person name="Grigoriev I.V."/>
        </authorList>
    </citation>
    <scope>NUCLEOTIDE SEQUENCE</scope>
    <source>
        <strain evidence="6">CBS 342.82</strain>
    </source>
</reference>
<reference evidence="6" key="2">
    <citation type="submission" date="2020-04" db="EMBL/GenBank/DDBJ databases">
        <authorList>
            <consortium name="NCBI Genome Project"/>
        </authorList>
    </citation>
    <scope>NUCLEOTIDE SEQUENCE</scope>
    <source>
        <strain evidence="6">CBS 342.82</strain>
    </source>
</reference>
<dbReference type="SUPFAM" id="SSF57850">
    <property type="entry name" value="RING/U-box"/>
    <property type="match status" value="1"/>
</dbReference>
<proteinExistence type="predicted"/>
<feature type="compositionally biased region" description="Acidic residues" evidence="2">
    <location>
        <begin position="158"/>
        <end position="168"/>
    </location>
</feature>